<dbReference type="Proteomes" id="UP000467240">
    <property type="component" value="Unassembled WGS sequence"/>
</dbReference>
<dbReference type="AlphaFoldDB" id="A0A7J5C1P2"/>
<proteinExistence type="predicted"/>
<evidence type="ECO:0000313" key="3">
    <source>
        <dbReference type="Proteomes" id="UP000467240"/>
    </source>
</evidence>
<gene>
    <name evidence="2" type="ORF">F8O01_00225</name>
</gene>
<reference evidence="2 3" key="1">
    <citation type="submission" date="2019-09" db="EMBL/GenBank/DDBJ databases">
        <title>Phylogeny of genus Pseudoclavibacter and closely related genus.</title>
        <authorList>
            <person name="Li Y."/>
        </authorList>
    </citation>
    <scope>NUCLEOTIDE SEQUENCE [LARGE SCALE GENOMIC DNA]</scope>
    <source>
        <strain evidence="2 3">DSM 23821</strain>
    </source>
</reference>
<feature type="region of interest" description="Disordered" evidence="1">
    <location>
        <begin position="42"/>
        <end position="67"/>
    </location>
</feature>
<organism evidence="2 3">
    <name type="scientific">Pseudoclavibacter chungangensis</name>
    <dbReference type="NCBI Taxonomy" id="587635"/>
    <lineage>
        <taxon>Bacteria</taxon>
        <taxon>Bacillati</taxon>
        <taxon>Actinomycetota</taxon>
        <taxon>Actinomycetes</taxon>
        <taxon>Micrococcales</taxon>
        <taxon>Microbacteriaceae</taxon>
        <taxon>Pseudoclavibacter</taxon>
    </lineage>
</organism>
<dbReference type="EMBL" id="WBJZ01000001">
    <property type="protein sequence ID" value="KAB1662415.1"/>
    <property type="molecule type" value="Genomic_DNA"/>
</dbReference>
<feature type="compositionally biased region" description="Basic and acidic residues" evidence="1">
    <location>
        <begin position="1"/>
        <end position="16"/>
    </location>
</feature>
<name>A0A7J5C1P2_9MICO</name>
<feature type="region of interest" description="Disordered" evidence="1">
    <location>
        <begin position="1"/>
        <end position="20"/>
    </location>
</feature>
<protein>
    <submittedName>
        <fullName evidence="2">Uncharacterized protein</fullName>
    </submittedName>
</protein>
<accession>A0A7J5C1P2</accession>
<keyword evidence="3" id="KW-1185">Reference proteome</keyword>
<evidence type="ECO:0000256" key="1">
    <source>
        <dbReference type="SAM" id="MobiDB-lite"/>
    </source>
</evidence>
<evidence type="ECO:0000313" key="2">
    <source>
        <dbReference type="EMBL" id="KAB1662415.1"/>
    </source>
</evidence>
<dbReference type="RefSeq" id="WP_158038847.1">
    <property type="nucleotide sequence ID" value="NZ_JACCFV010000001.1"/>
</dbReference>
<comment type="caution">
    <text evidence="2">The sequence shown here is derived from an EMBL/GenBank/DDBJ whole genome shotgun (WGS) entry which is preliminary data.</text>
</comment>
<sequence length="67" mass="6879">MTNDVTSHEEVPEREGFAPLRMVGEPAAGMCGPLGCMLPPSEAIGAEETARDTATGSDGVVPDDPHA</sequence>